<feature type="region of interest" description="Disordered" evidence="6">
    <location>
        <begin position="21"/>
        <end position="151"/>
    </location>
</feature>
<feature type="compositionally biased region" description="Polar residues" evidence="6">
    <location>
        <begin position="38"/>
        <end position="47"/>
    </location>
</feature>
<dbReference type="PANTHER" id="PTHR13288">
    <property type="entry name" value="SPLICING FACTOR 45 SPF45"/>
    <property type="match status" value="1"/>
</dbReference>
<feature type="compositionally biased region" description="Basic residues" evidence="6">
    <location>
        <begin position="228"/>
        <end position="240"/>
    </location>
</feature>
<dbReference type="GO" id="GO:0003723">
    <property type="term" value="F:RNA binding"/>
    <property type="evidence" value="ECO:0007669"/>
    <property type="project" value="UniProtKB-KW"/>
</dbReference>
<keyword evidence="5" id="KW-0539">Nucleus</keyword>
<organism evidence="8 9">
    <name type="scientific">Meira miltonrushii</name>
    <dbReference type="NCBI Taxonomy" id="1280837"/>
    <lineage>
        <taxon>Eukaryota</taxon>
        <taxon>Fungi</taxon>
        <taxon>Dikarya</taxon>
        <taxon>Basidiomycota</taxon>
        <taxon>Ustilaginomycotina</taxon>
        <taxon>Exobasidiomycetes</taxon>
        <taxon>Exobasidiales</taxon>
        <taxon>Brachybasidiaceae</taxon>
        <taxon>Meira</taxon>
    </lineage>
</organism>
<feature type="compositionally biased region" description="Polar residues" evidence="6">
    <location>
        <begin position="448"/>
        <end position="460"/>
    </location>
</feature>
<feature type="compositionally biased region" description="Basic and acidic residues" evidence="6">
    <location>
        <begin position="514"/>
        <end position="525"/>
    </location>
</feature>
<evidence type="ECO:0000256" key="4">
    <source>
        <dbReference type="ARBA" id="ARBA00023187"/>
    </source>
</evidence>
<gene>
    <name evidence="8" type="ORF">FA14DRAFT_180447</name>
</gene>
<dbReference type="InterPro" id="IPR012677">
    <property type="entry name" value="Nucleotide-bd_a/b_plait_sf"/>
</dbReference>
<dbReference type="STRING" id="1280837.A0A316VCU1"/>
<comment type="subcellular location">
    <subcellularLocation>
        <location evidence="1">Nucleus</location>
    </subcellularLocation>
</comment>
<evidence type="ECO:0000313" key="9">
    <source>
        <dbReference type="Proteomes" id="UP000245771"/>
    </source>
</evidence>
<dbReference type="AlphaFoldDB" id="A0A316VCU1"/>
<dbReference type="PANTHER" id="PTHR13288:SF8">
    <property type="entry name" value="SPLICING FACTOR 45"/>
    <property type="match status" value="1"/>
</dbReference>
<dbReference type="GeneID" id="37022790"/>
<evidence type="ECO:0000256" key="2">
    <source>
        <dbReference type="ARBA" id="ARBA00022664"/>
    </source>
</evidence>
<feature type="compositionally biased region" description="Polar residues" evidence="6">
    <location>
        <begin position="86"/>
        <end position="98"/>
    </location>
</feature>
<dbReference type="InterPro" id="IPR035979">
    <property type="entry name" value="RBD_domain_sf"/>
</dbReference>
<feature type="domain" description="G-patch" evidence="7">
    <location>
        <begin position="466"/>
        <end position="517"/>
    </location>
</feature>
<feature type="compositionally biased region" description="Basic and acidic residues" evidence="6">
    <location>
        <begin position="417"/>
        <end position="427"/>
    </location>
</feature>
<accession>A0A316VCU1</accession>
<dbReference type="GO" id="GO:0045292">
    <property type="term" value="P:mRNA cis splicing, via spliceosome"/>
    <property type="evidence" value="ECO:0007669"/>
    <property type="project" value="InterPro"/>
</dbReference>
<keyword evidence="4" id="KW-0508">mRNA splicing</keyword>
<evidence type="ECO:0000256" key="3">
    <source>
        <dbReference type="ARBA" id="ARBA00022884"/>
    </source>
</evidence>
<dbReference type="InterPro" id="IPR000467">
    <property type="entry name" value="G_patch_dom"/>
</dbReference>
<dbReference type="Gene3D" id="3.30.70.330">
    <property type="match status" value="1"/>
</dbReference>
<feature type="compositionally biased region" description="Basic and acidic residues" evidence="6">
    <location>
        <begin position="537"/>
        <end position="548"/>
    </location>
</feature>
<evidence type="ECO:0000256" key="1">
    <source>
        <dbReference type="ARBA" id="ARBA00004123"/>
    </source>
</evidence>
<dbReference type="PROSITE" id="PS50174">
    <property type="entry name" value="G_PATCH"/>
    <property type="match status" value="1"/>
</dbReference>
<dbReference type="FunFam" id="3.30.70.330:FF:000382">
    <property type="entry name" value="G-patch domain-containing protein"/>
    <property type="match status" value="1"/>
</dbReference>
<dbReference type="SMART" id="SM00443">
    <property type="entry name" value="G_patch"/>
    <property type="match status" value="1"/>
</dbReference>
<dbReference type="RefSeq" id="XP_025354113.1">
    <property type="nucleotide sequence ID" value="XM_025501009.1"/>
</dbReference>
<keyword evidence="3" id="KW-0694">RNA-binding</keyword>
<keyword evidence="9" id="KW-1185">Reference proteome</keyword>
<dbReference type="SUPFAM" id="SSF54928">
    <property type="entry name" value="RNA-binding domain, RBD"/>
    <property type="match status" value="1"/>
</dbReference>
<evidence type="ECO:0000259" key="7">
    <source>
        <dbReference type="PROSITE" id="PS50174"/>
    </source>
</evidence>
<evidence type="ECO:0000256" key="5">
    <source>
        <dbReference type="ARBA" id="ARBA00023242"/>
    </source>
</evidence>
<feature type="compositionally biased region" description="Polar residues" evidence="6">
    <location>
        <begin position="405"/>
        <end position="416"/>
    </location>
</feature>
<evidence type="ECO:0000313" key="8">
    <source>
        <dbReference type="EMBL" id="PWN33811.1"/>
    </source>
</evidence>
<keyword evidence="2" id="KW-0507">mRNA processing</keyword>
<feature type="compositionally biased region" description="Pro residues" evidence="6">
    <location>
        <begin position="353"/>
        <end position="372"/>
    </location>
</feature>
<feature type="region of interest" description="Disordered" evidence="6">
    <location>
        <begin position="503"/>
        <end position="548"/>
    </location>
</feature>
<evidence type="ECO:0000256" key="6">
    <source>
        <dbReference type="SAM" id="MobiDB-lite"/>
    </source>
</evidence>
<feature type="compositionally biased region" description="Basic and acidic residues" evidence="6">
    <location>
        <begin position="300"/>
        <end position="320"/>
    </location>
</feature>
<sequence>MSGQSTASSLYSGIFNLAKSDEASSNAGPSAQPIADASTESKPQSNPAEIADQKPSLDKSQGTWSAALRFTPRRNAALSKPKRAPIQSQLSTAFSNTDVHSDLAEGSSSKQAPQKQDEVASASKTPSVHSKAEAIKPSSHPRQLFGVQTHALNVEPVDSDRIPLPAVTQPPSLSLSVEEIEKDRALFRSRALKRGDIASHEQTDFVEDDGWNEEEDVNGFANTTEGRKARRKKRKRRASPGHHGGLAASLNMDADYDPRIPNDFIEFRKLLANRREAERSHRKRLTSGREEQGFDEEANYDDRSERGEGGRGWNRYDRSGKFAPPVAYASHSKGKQRDFEKMEDDDDDEKPYLSPPPSLPPGPPPGPPPNIPSPAVTGEDAYQRRLAMSQATSGEEAYQRRLAMSQGSMSEYGPSSSHDHKGNRSDDLASQTAAAAAIAARLLKTAPQEETQTLSSTASSIEDHDPSTFAERLMMKQGWRKGEALGAEGNKGILDPLLAQKVEEERARHHSKGQRGDNEGNDRAMKSARGTIINPQEEQKRQEERQKYGEASEVILLENMVASDEDIDDDLPGEIGEECEKHGKVERVFIWPAAHAKYSFTNSSLALSNSSGKPRIFVKFNGIAAAWKCLKGLDGRFFAGNTVRARYYPLQDFNRGNYDRLYD</sequence>
<reference evidence="8 9" key="1">
    <citation type="journal article" date="2018" name="Mol. Biol. Evol.">
        <title>Broad Genomic Sampling Reveals a Smut Pathogenic Ancestry of the Fungal Clade Ustilaginomycotina.</title>
        <authorList>
            <person name="Kijpornyongpan T."/>
            <person name="Mondo S.J."/>
            <person name="Barry K."/>
            <person name="Sandor L."/>
            <person name="Lee J."/>
            <person name="Lipzen A."/>
            <person name="Pangilinan J."/>
            <person name="LaButti K."/>
            <person name="Hainaut M."/>
            <person name="Henrissat B."/>
            <person name="Grigoriev I.V."/>
            <person name="Spatafora J.W."/>
            <person name="Aime M.C."/>
        </authorList>
    </citation>
    <scope>NUCLEOTIDE SEQUENCE [LARGE SCALE GENOMIC DNA]</scope>
    <source>
        <strain evidence="8 9">MCA 3882</strain>
    </source>
</reference>
<name>A0A316VCU1_9BASI</name>
<dbReference type="Proteomes" id="UP000245771">
    <property type="component" value="Unassembled WGS sequence"/>
</dbReference>
<dbReference type="GO" id="GO:0071011">
    <property type="term" value="C:precatalytic spliceosome"/>
    <property type="evidence" value="ECO:0007669"/>
    <property type="project" value="TreeGrafter"/>
</dbReference>
<dbReference type="InParanoid" id="A0A316VCU1"/>
<dbReference type="OrthoDB" id="5411533at2759"/>
<proteinExistence type="predicted"/>
<feature type="region of interest" description="Disordered" evidence="6">
    <location>
        <begin position="208"/>
        <end position="258"/>
    </location>
</feature>
<dbReference type="InterPro" id="IPR040052">
    <property type="entry name" value="RBM17"/>
</dbReference>
<dbReference type="EMBL" id="KZ819604">
    <property type="protein sequence ID" value="PWN33811.1"/>
    <property type="molecule type" value="Genomic_DNA"/>
</dbReference>
<dbReference type="SMART" id="SM00361">
    <property type="entry name" value="RRM_1"/>
    <property type="match status" value="1"/>
</dbReference>
<dbReference type="InterPro" id="IPR003954">
    <property type="entry name" value="RRM_euk-type"/>
</dbReference>
<feature type="compositionally biased region" description="Acidic residues" evidence="6">
    <location>
        <begin position="208"/>
        <end position="217"/>
    </location>
</feature>
<feature type="region of interest" description="Disordered" evidence="6">
    <location>
        <begin position="275"/>
        <end position="465"/>
    </location>
</feature>
<dbReference type="Pfam" id="PF01585">
    <property type="entry name" value="G-patch"/>
    <property type="match status" value="1"/>
</dbReference>
<protein>
    <recommendedName>
        <fullName evidence="7">G-patch domain-containing protein</fullName>
    </recommendedName>
</protein>
<dbReference type="CDD" id="cd12374">
    <property type="entry name" value="RRM_UHM_SPF45_PUF60"/>
    <property type="match status" value="1"/>
</dbReference>